<dbReference type="AlphaFoldDB" id="A0A942YK62"/>
<reference evidence="1 2" key="1">
    <citation type="submission" date="2021-05" db="EMBL/GenBank/DDBJ databases">
        <title>Novel Bacillus species.</title>
        <authorList>
            <person name="Liu G."/>
        </authorList>
    </citation>
    <scope>NUCLEOTIDE SEQUENCE [LARGE SCALE GENOMIC DNA]</scope>
    <source>
        <strain evidence="1 2">FJAT-49732</strain>
    </source>
</reference>
<comment type="caution">
    <text evidence="1">The sequence shown here is derived from an EMBL/GenBank/DDBJ whole genome shotgun (WGS) entry which is preliminary data.</text>
</comment>
<keyword evidence="2" id="KW-1185">Reference proteome</keyword>
<dbReference type="Proteomes" id="UP000682713">
    <property type="component" value="Unassembled WGS sequence"/>
</dbReference>
<proteinExistence type="predicted"/>
<protein>
    <submittedName>
        <fullName evidence="1">Uncharacterized protein</fullName>
    </submittedName>
</protein>
<sequence>MIEKLNIQVTFSDNKIMITSEHIDNQKYEEFLWYPAKNHEAGGNGGWRSWKYFSKGMYGPKIRTISLETRVALFVKALSAAGVRTISSCDGHGKKTPVISFFGH</sequence>
<accession>A0A942YK62</accession>
<gene>
    <name evidence="1" type="ORF">KHA93_06600</name>
</gene>
<evidence type="ECO:0000313" key="2">
    <source>
        <dbReference type="Proteomes" id="UP000682713"/>
    </source>
</evidence>
<organism evidence="1 2">
    <name type="scientific">Lederbergia citrisecunda</name>
    <dbReference type="NCBI Taxonomy" id="2833583"/>
    <lineage>
        <taxon>Bacteria</taxon>
        <taxon>Bacillati</taxon>
        <taxon>Bacillota</taxon>
        <taxon>Bacilli</taxon>
        <taxon>Bacillales</taxon>
        <taxon>Bacillaceae</taxon>
        <taxon>Lederbergia</taxon>
    </lineage>
</organism>
<name>A0A942YK62_9BACI</name>
<evidence type="ECO:0000313" key="1">
    <source>
        <dbReference type="EMBL" id="MBS4199322.1"/>
    </source>
</evidence>
<dbReference type="EMBL" id="JAGYPJ010000001">
    <property type="protein sequence ID" value="MBS4199322.1"/>
    <property type="molecule type" value="Genomic_DNA"/>
</dbReference>
<dbReference type="RefSeq" id="WP_213110013.1">
    <property type="nucleotide sequence ID" value="NZ_JAGYPJ010000001.1"/>
</dbReference>